<keyword evidence="2" id="KW-1133">Transmembrane helix</keyword>
<feature type="transmembrane region" description="Helical" evidence="2">
    <location>
        <begin position="199"/>
        <end position="227"/>
    </location>
</feature>
<dbReference type="HOGENOM" id="CLU_079426_0_0_1"/>
<dbReference type="PANTHER" id="PTHR35393:SF1">
    <property type="entry name" value="SNOAL-LIKE DOMAIN-CONTAINING PROTEIN"/>
    <property type="match status" value="1"/>
</dbReference>
<dbReference type="InterPro" id="IPR057514">
    <property type="entry name" value="NTF2_SigF"/>
</dbReference>
<keyword evidence="2" id="KW-0812">Transmembrane</keyword>
<proteinExistence type="predicted"/>
<feature type="region of interest" description="Disordered" evidence="1">
    <location>
        <begin position="135"/>
        <end position="169"/>
    </location>
</feature>
<protein>
    <recommendedName>
        <fullName evidence="3">SigF-like NTF2-like domain-containing protein</fullName>
    </recommendedName>
</protein>
<dbReference type="AlphaFoldDB" id="W9YJS0"/>
<keyword evidence="2" id="KW-0472">Membrane</keyword>
<dbReference type="eggNOG" id="ENOG502S534">
    <property type="taxonomic scope" value="Eukaryota"/>
</dbReference>
<reference evidence="4 5" key="1">
    <citation type="submission" date="2013-03" db="EMBL/GenBank/DDBJ databases">
        <title>The Genome Sequence of Capronia epimyces CBS 606.96.</title>
        <authorList>
            <consortium name="The Broad Institute Genomics Platform"/>
            <person name="Cuomo C."/>
            <person name="de Hoog S."/>
            <person name="Gorbushina A."/>
            <person name="Walker B."/>
            <person name="Young S.K."/>
            <person name="Zeng Q."/>
            <person name="Gargeya S."/>
            <person name="Fitzgerald M."/>
            <person name="Haas B."/>
            <person name="Abouelleil A."/>
            <person name="Allen A.W."/>
            <person name="Alvarado L."/>
            <person name="Arachchi H.M."/>
            <person name="Berlin A.M."/>
            <person name="Chapman S.B."/>
            <person name="Gainer-Dewar J."/>
            <person name="Goldberg J."/>
            <person name="Griggs A."/>
            <person name="Gujja S."/>
            <person name="Hansen M."/>
            <person name="Howarth C."/>
            <person name="Imamovic A."/>
            <person name="Ireland A."/>
            <person name="Larimer J."/>
            <person name="McCowan C."/>
            <person name="Murphy C."/>
            <person name="Pearson M."/>
            <person name="Poon T.W."/>
            <person name="Priest M."/>
            <person name="Roberts A."/>
            <person name="Saif S."/>
            <person name="Shea T."/>
            <person name="Sisk P."/>
            <person name="Sykes S."/>
            <person name="Wortman J."/>
            <person name="Nusbaum C."/>
            <person name="Birren B."/>
        </authorList>
    </citation>
    <scope>NUCLEOTIDE SEQUENCE [LARGE SCALE GENOMIC DNA]</scope>
    <source>
        <strain evidence="4 5">CBS 606.96</strain>
    </source>
</reference>
<evidence type="ECO:0000256" key="2">
    <source>
        <dbReference type="SAM" id="Phobius"/>
    </source>
</evidence>
<dbReference type="Proteomes" id="UP000019478">
    <property type="component" value="Unassembled WGS sequence"/>
</dbReference>
<feature type="compositionally biased region" description="Basic and acidic residues" evidence="1">
    <location>
        <begin position="156"/>
        <end position="168"/>
    </location>
</feature>
<dbReference type="RefSeq" id="XP_007730883.1">
    <property type="nucleotide sequence ID" value="XM_007732693.1"/>
</dbReference>
<dbReference type="GeneID" id="19166683"/>
<accession>W9YJS0</accession>
<evidence type="ECO:0000259" key="3">
    <source>
        <dbReference type="Pfam" id="PF24840"/>
    </source>
</evidence>
<evidence type="ECO:0000313" key="5">
    <source>
        <dbReference type="Proteomes" id="UP000019478"/>
    </source>
</evidence>
<organism evidence="4 5">
    <name type="scientific">Capronia epimyces CBS 606.96</name>
    <dbReference type="NCBI Taxonomy" id="1182542"/>
    <lineage>
        <taxon>Eukaryota</taxon>
        <taxon>Fungi</taxon>
        <taxon>Dikarya</taxon>
        <taxon>Ascomycota</taxon>
        <taxon>Pezizomycotina</taxon>
        <taxon>Eurotiomycetes</taxon>
        <taxon>Chaetothyriomycetidae</taxon>
        <taxon>Chaetothyriales</taxon>
        <taxon>Herpotrichiellaceae</taxon>
        <taxon>Capronia</taxon>
    </lineage>
</organism>
<comment type="caution">
    <text evidence="4">The sequence shown here is derived from an EMBL/GenBank/DDBJ whole genome shotgun (WGS) entry which is preliminary data.</text>
</comment>
<feature type="domain" description="SigF-like NTF2-like" evidence="3">
    <location>
        <begin position="1"/>
        <end position="114"/>
    </location>
</feature>
<dbReference type="STRING" id="1182542.W9YJS0"/>
<dbReference type="PANTHER" id="PTHR35393">
    <property type="entry name" value="CHROMOSOME 1, WHOLE GENOME SHOTGUN SEQUENCE"/>
    <property type="match status" value="1"/>
</dbReference>
<dbReference type="EMBL" id="AMGY01000002">
    <property type="protein sequence ID" value="EXJ89486.1"/>
    <property type="molecule type" value="Genomic_DNA"/>
</dbReference>
<evidence type="ECO:0000256" key="1">
    <source>
        <dbReference type="SAM" id="MobiDB-lite"/>
    </source>
</evidence>
<name>W9YJS0_9EURO</name>
<sequence>MDDPVAEIPRIIRTLCTASPAIQRSTIDTYFTPTASFTHPFCRTGSFAGSIWLIMMIYRWYKILSPHIDICVDSVAFDKENLLLYVSMHQNFKLWVVPFYNAPVKLVTVLQLTTDPFPHASDPLETVEKAVSLEQEDSEVKGSGRNRKVTFSPQDPARKKDTKREKSADSAILKQAGGEQYFIQSQNDLYQTSEWIKFLIPWGLGVFLVVTWQVGATIACVIGTKLFDLFTWLPRKLHRGHYQGLDNDTEVLGAERY</sequence>
<dbReference type="Pfam" id="PF24840">
    <property type="entry name" value="NTF2_SigF"/>
    <property type="match status" value="1"/>
</dbReference>
<dbReference type="OrthoDB" id="2344312at2759"/>
<evidence type="ECO:0000313" key="4">
    <source>
        <dbReference type="EMBL" id="EXJ89486.1"/>
    </source>
</evidence>
<keyword evidence="5" id="KW-1185">Reference proteome</keyword>
<gene>
    <name evidence="4" type="ORF">A1O3_02553</name>
</gene>